<dbReference type="Gene3D" id="3.50.50.60">
    <property type="entry name" value="FAD/NAD(P)-binding domain"/>
    <property type="match status" value="2"/>
</dbReference>
<dbReference type="AlphaFoldDB" id="A0A1M6U863"/>
<organism evidence="4 5">
    <name type="scientific">Marinobacter antarcticus</name>
    <dbReference type="NCBI Taxonomy" id="564117"/>
    <lineage>
        <taxon>Bacteria</taxon>
        <taxon>Pseudomonadati</taxon>
        <taxon>Pseudomonadota</taxon>
        <taxon>Gammaproteobacteria</taxon>
        <taxon>Pseudomonadales</taxon>
        <taxon>Marinobacteraceae</taxon>
        <taxon>Marinobacter</taxon>
    </lineage>
</organism>
<keyword evidence="5" id="KW-1185">Reference proteome</keyword>
<dbReference type="PANTHER" id="PTHR43563:SF1">
    <property type="entry name" value="AMINE OXIDASE [FLAVIN-CONTAINING] B"/>
    <property type="match status" value="1"/>
</dbReference>
<reference evidence="5" key="1">
    <citation type="submission" date="2016-11" db="EMBL/GenBank/DDBJ databases">
        <authorList>
            <person name="Varghese N."/>
            <person name="Submissions S."/>
        </authorList>
    </citation>
    <scope>NUCLEOTIDE SEQUENCE [LARGE SCALE GENOMIC DNA]</scope>
    <source>
        <strain evidence="5">CGMCC 1.10835</strain>
    </source>
</reference>
<evidence type="ECO:0000313" key="5">
    <source>
        <dbReference type="Proteomes" id="UP000184497"/>
    </source>
</evidence>
<dbReference type="SUPFAM" id="SSF54373">
    <property type="entry name" value="FAD-linked reductases, C-terminal domain"/>
    <property type="match status" value="1"/>
</dbReference>
<evidence type="ECO:0000256" key="1">
    <source>
        <dbReference type="ARBA" id="ARBA00005995"/>
    </source>
</evidence>
<evidence type="ECO:0000256" key="2">
    <source>
        <dbReference type="SAM" id="MobiDB-lite"/>
    </source>
</evidence>
<dbReference type="SUPFAM" id="SSF51905">
    <property type="entry name" value="FAD/NAD(P)-binding domain"/>
    <property type="match status" value="1"/>
</dbReference>
<sequence length="365" mass="40435">MQNVRIAIVGAGLAGLYAAYSLEKKGIKDYVILEAREILGGRIASTIHCDGKFNGSGTEGFDLGPAWFWPAFQTDMARLVDELELETFQQFETGDMLLERSSNQPPERTRGYINSPPSMRIAGGMYSLIDVLYRRIDSARVVTGQAVRHLRISEPHVELVSENANGETFSHFAEHVLLAMPPRLVESQLTFSPALPDKLARQWRETDTWMAPHAKYIAVFDRPFWRDQGLSGEARSALGPMVEIHDASIPEGKAALFGFLGVPADVRRSVSEEELMTACRTQFVRLFGSQAENPEAEFIKDWAKEIYTATESDERSSGDHPRPALSPGSGEWASRLTGIGSEWSREFTGYLAGAIDATNRGLSSF</sequence>
<proteinExistence type="inferred from homology"/>
<dbReference type="PANTHER" id="PTHR43563">
    <property type="entry name" value="AMINE OXIDASE"/>
    <property type="match status" value="1"/>
</dbReference>
<feature type="region of interest" description="Disordered" evidence="2">
    <location>
        <begin position="310"/>
        <end position="331"/>
    </location>
</feature>
<dbReference type="InterPro" id="IPR002937">
    <property type="entry name" value="Amino_oxidase"/>
</dbReference>
<dbReference type="RefSeq" id="WP_072798388.1">
    <property type="nucleotide sequence ID" value="NZ_FRAQ01000002.1"/>
</dbReference>
<dbReference type="InterPro" id="IPR050703">
    <property type="entry name" value="Flavin_MAO"/>
</dbReference>
<dbReference type="Proteomes" id="UP000184497">
    <property type="component" value="Unassembled WGS sequence"/>
</dbReference>
<accession>A0A1M6U863</accession>
<name>A0A1M6U863_9GAMM</name>
<dbReference type="Pfam" id="PF13450">
    <property type="entry name" value="NAD_binding_8"/>
    <property type="match status" value="1"/>
</dbReference>
<dbReference type="InterPro" id="IPR036188">
    <property type="entry name" value="FAD/NAD-bd_sf"/>
</dbReference>
<evidence type="ECO:0000313" key="4">
    <source>
        <dbReference type="EMBL" id="SHK65455.1"/>
    </source>
</evidence>
<dbReference type="OrthoDB" id="337830at2"/>
<comment type="similarity">
    <text evidence="1">Belongs to the flavin monoamine oxidase family.</text>
</comment>
<feature type="compositionally biased region" description="Basic and acidic residues" evidence="2">
    <location>
        <begin position="312"/>
        <end position="322"/>
    </location>
</feature>
<protein>
    <submittedName>
        <fullName evidence="4">NAD(P)-binding Rossmann-like domain-containing protein</fullName>
    </submittedName>
</protein>
<dbReference type="EMBL" id="FRAQ01000002">
    <property type="protein sequence ID" value="SHK65455.1"/>
    <property type="molecule type" value="Genomic_DNA"/>
</dbReference>
<evidence type="ECO:0000259" key="3">
    <source>
        <dbReference type="Pfam" id="PF01593"/>
    </source>
</evidence>
<dbReference type="Pfam" id="PF01593">
    <property type="entry name" value="Amino_oxidase"/>
    <property type="match status" value="1"/>
</dbReference>
<dbReference type="STRING" id="564117.SAMN05216369_2663"/>
<gene>
    <name evidence="4" type="ORF">SAMN05216369_2663</name>
</gene>
<dbReference type="GO" id="GO:0016491">
    <property type="term" value="F:oxidoreductase activity"/>
    <property type="evidence" value="ECO:0007669"/>
    <property type="project" value="InterPro"/>
</dbReference>
<feature type="domain" description="Amine oxidase" evidence="3">
    <location>
        <begin position="118"/>
        <end position="356"/>
    </location>
</feature>